<evidence type="ECO:0000259" key="10">
    <source>
        <dbReference type="PROSITE" id="PS50109"/>
    </source>
</evidence>
<dbReference type="SMART" id="SM00448">
    <property type="entry name" value="REC"/>
    <property type="match status" value="1"/>
</dbReference>
<dbReference type="PROSITE" id="PS00041">
    <property type="entry name" value="HTH_ARAC_FAMILY_1"/>
    <property type="match status" value="1"/>
</dbReference>
<dbReference type="Gene3D" id="1.10.10.60">
    <property type="entry name" value="Homeodomain-like"/>
    <property type="match status" value="1"/>
</dbReference>
<dbReference type="InterPro" id="IPR011006">
    <property type="entry name" value="CheY-like_superfamily"/>
</dbReference>
<evidence type="ECO:0000256" key="8">
    <source>
        <dbReference type="SAM" id="SignalP"/>
    </source>
</evidence>
<dbReference type="Pfam" id="PF07494">
    <property type="entry name" value="Reg_prop"/>
    <property type="match status" value="1"/>
</dbReference>
<evidence type="ECO:0000256" key="7">
    <source>
        <dbReference type="PROSITE-ProRule" id="PRU00169"/>
    </source>
</evidence>
<feature type="domain" description="HTH araC/xylS-type" evidence="9">
    <location>
        <begin position="1280"/>
        <end position="1379"/>
    </location>
</feature>
<dbReference type="InterPro" id="IPR004358">
    <property type="entry name" value="Sig_transdc_His_kin-like_C"/>
</dbReference>
<keyword evidence="6" id="KW-0804">Transcription</keyword>
<keyword evidence="13" id="KW-1185">Reference proteome</keyword>
<dbReference type="Proteomes" id="UP000625631">
    <property type="component" value="Unassembled WGS sequence"/>
</dbReference>
<dbReference type="InterPro" id="IPR018060">
    <property type="entry name" value="HTH_AraC"/>
</dbReference>
<evidence type="ECO:0000256" key="2">
    <source>
        <dbReference type="ARBA" id="ARBA00012438"/>
    </source>
</evidence>
<evidence type="ECO:0000259" key="9">
    <source>
        <dbReference type="PROSITE" id="PS01124"/>
    </source>
</evidence>
<dbReference type="Pfam" id="PF00512">
    <property type="entry name" value="HisKA"/>
    <property type="match status" value="1"/>
</dbReference>
<dbReference type="InterPro" id="IPR003661">
    <property type="entry name" value="HisK_dim/P_dom"/>
</dbReference>
<dbReference type="SMART" id="SM00387">
    <property type="entry name" value="HATPase_c"/>
    <property type="match status" value="1"/>
</dbReference>
<evidence type="ECO:0000256" key="6">
    <source>
        <dbReference type="ARBA" id="ARBA00023163"/>
    </source>
</evidence>
<dbReference type="Gene3D" id="2.130.10.10">
    <property type="entry name" value="YVTN repeat-like/Quinoprotein amine dehydrogenase"/>
    <property type="match status" value="3"/>
</dbReference>
<dbReference type="Pfam" id="PF00072">
    <property type="entry name" value="Response_reg"/>
    <property type="match status" value="1"/>
</dbReference>
<dbReference type="InterPro" id="IPR001789">
    <property type="entry name" value="Sig_transdc_resp-reg_receiver"/>
</dbReference>
<dbReference type="Gene3D" id="3.30.565.10">
    <property type="entry name" value="Histidine kinase-like ATPase, C-terminal domain"/>
    <property type="match status" value="1"/>
</dbReference>
<evidence type="ECO:0000313" key="13">
    <source>
        <dbReference type="Proteomes" id="UP000625631"/>
    </source>
</evidence>
<dbReference type="SUPFAM" id="SSF46689">
    <property type="entry name" value="Homeodomain-like"/>
    <property type="match status" value="1"/>
</dbReference>
<dbReference type="InterPro" id="IPR018062">
    <property type="entry name" value="HTH_AraC-typ_CS"/>
</dbReference>
<dbReference type="PANTHER" id="PTHR43547:SF2">
    <property type="entry name" value="HYBRID SIGNAL TRANSDUCTION HISTIDINE KINASE C"/>
    <property type="match status" value="1"/>
</dbReference>
<keyword evidence="4" id="KW-0805">Transcription regulation</keyword>
<keyword evidence="5" id="KW-0238">DNA-binding</keyword>
<dbReference type="Gene3D" id="1.10.287.130">
    <property type="match status" value="1"/>
</dbReference>
<dbReference type="PROSITE" id="PS01124">
    <property type="entry name" value="HTH_ARAC_FAMILY_2"/>
    <property type="match status" value="1"/>
</dbReference>
<dbReference type="PROSITE" id="PS50109">
    <property type="entry name" value="HIS_KIN"/>
    <property type="match status" value="1"/>
</dbReference>
<dbReference type="InterPro" id="IPR015943">
    <property type="entry name" value="WD40/YVTN_repeat-like_dom_sf"/>
</dbReference>
<dbReference type="Pfam" id="PF07495">
    <property type="entry name" value="Y_Y_Y"/>
    <property type="match status" value="1"/>
</dbReference>
<feature type="domain" description="Histidine kinase" evidence="10">
    <location>
        <begin position="842"/>
        <end position="1066"/>
    </location>
</feature>
<dbReference type="SUPFAM" id="SSF52172">
    <property type="entry name" value="CheY-like"/>
    <property type="match status" value="1"/>
</dbReference>
<name>A0ABS0QD39_9BACT</name>
<dbReference type="InterPro" id="IPR011110">
    <property type="entry name" value="Reg_prop"/>
</dbReference>
<dbReference type="CDD" id="cd00082">
    <property type="entry name" value="HisKA"/>
    <property type="match status" value="1"/>
</dbReference>
<evidence type="ECO:0000256" key="3">
    <source>
        <dbReference type="ARBA" id="ARBA00022553"/>
    </source>
</evidence>
<feature type="modified residue" description="4-aspartylphosphate" evidence="7">
    <location>
        <position position="1163"/>
    </location>
</feature>
<feature type="chain" id="PRO_5045600207" description="histidine kinase" evidence="8">
    <location>
        <begin position="19"/>
        <end position="1398"/>
    </location>
</feature>
<keyword evidence="3 7" id="KW-0597">Phosphoprotein</keyword>
<dbReference type="Pfam" id="PF12833">
    <property type="entry name" value="HTH_18"/>
    <property type="match status" value="1"/>
</dbReference>
<dbReference type="InterPro" id="IPR036890">
    <property type="entry name" value="HATPase_C_sf"/>
</dbReference>
<reference evidence="12 13" key="1">
    <citation type="submission" date="2020-12" db="EMBL/GenBank/DDBJ databases">
        <title>Hymenobacter sp.</title>
        <authorList>
            <person name="Kim M.K."/>
        </authorList>
    </citation>
    <scope>NUCLEOTIDE SEQUENCE [LARGE SCALE GENOMIC DNA]</scope>
    <source>
        <strain evidence="12 13">BT442</strain>
    </source>
</reference>
<dbReference type="RefSeq" id="WP_198077030.1">
    <property type="nucleotide sequence ID" value="NZ_JAEDAE010000018.1"/>
</dbReference>
<proteinExistence type="predicted"/>
<dbReference type="Gene3D" id="3.40.50.2300">
    <property type="match status" value="1"/>
</dbReference>
<dbReference type="SUPFAM" id="SSF63829">
    <property type="entry name" value="Calcium-dependent phosphotriesterase"/>
    <property type="match status" value="3"/>
</dbReference>
<dbReference type="PRINTS" id="PR00344">
    <property type="entry name" value="BCTRLSENSOR"/>
</dbReference>
<dbReference type="SMART" id="SM00388">
    <property type="entry name" value="HisKA"/>
    <property type="match status" value="1"/>
</dbReference>
<dbReference type="EMBL" id="JAEDAE010000018">
    <property type="protein sequence ID" value="MBH8560588.1"/>
    <property type="molecule type" value="Genomic_DNA"/>
</dbReference>
<protein>
    <recommendedName>
        <fullName evidence="2">histidine kinase</fullName>
        <ecNumber evidence="2">2.7.13.3</ecNumber>
    </recommendedName>
</protein>
<gene>
    <name evidence="12" type="ORF">I7X13_21210</name>
</gene>
<keyword evidence="8" id="KW-0732">Signal</keyword>
<dbReference type="Gene3D" id="2.60.40.10">
    <property type="entry name" value="Immunoglobulins"/>
    <property type="match status" value="1"/>
</dbReference>
<feature type="domain" description="Response regulatory" evidence="11">
    <location>
        <begin position="1114"/>
        <end position="1230"/>
    </location>
</feature>
<comment type="caution">
    <text evidence="12">The sequence shown here is derived from an EMBL/GenBank/DDBJ whole genome shotgun (WGS) entry which is preliminary data.</text>
</comment>
<dbReference type="PANTHER" id="PTHR43547">
    <property type="entry name" value="TWO-COMPONENT HISTIDINE KINASE"/>
    <property type="match status" value="1"/>
</dbReference>
<dbReference type="InterPro" id="IPR036097">
    <property type="entry name" value="HisK_dim/P_sf"/>
</dbReference>
<dbReference type="InterPro" id="IPR009057">
    <property type="entry name" value="Homeodomain-like_sf"/>
</dbReference>
<dbReference type="PROSITE" id="PS50110">
    <property type="entry name" value="RESPONSE_REGULATORY"/>
    <property type="match status" value="1"/>
</dbReference>
<comment type="catalytic activity">
    <reaction evidence="1">
        <text>ATP + protein L-histidine = ADP + protein N-phospho-L-histidine.</text>
        <dbReference type="EC" id="2.7.13.3"/>
    </reaction>
</comment>
<feature type="signal peptide" evidence="8">
    <location>
        <begin position="1"/>
        <end position="18"/>
    </location>
</feature>
<evidence type="ECO:0000256" key="5">
    <source>
        <dbReference type="ARBA" id="ARBA00023125"/>
    </source>
</evidence>
<dbReference type="EC" id="2.7.13.3" evidence="2"/>
<sequence length="1398" mass="149420">MRSALNCLAVLLSLVAVGQTLPSRSFSLAEGLPETSVSALAQDGLGRLWLVSEVGAAWYDGHAFHSLTTQSGLPNTRVTALAADPGPASGLWMGLRDGSLCYFNPTSERVQRVTPRVLGYPTDVRAILARNTGARRVWVGTGGGDLYCLRWPQGQNRGAWPAAPLVQQVPLPIGPGGQPPAINALALGPAGALWVATDQGLLLVDEDTGQPRALPEPLAAALTTGPVLGLNAAPDGRLWVGTERAGLFVLDTPAAGGGVRQYTIVQGLCSDKVLRIVAEPGSAGRVWVLTGQGLSYLERATAPVARCLPGTGLVSHSYRRGDLLRDREGNLWATSANGLTQYPPDARFALFGTTDGLPGAKVYALARARGASGDYWVGTNNGLALLHPGPFPATRCQVLPQREPDTYNIIRAVLERANGDVWAGATKGGTAIWKPRQARWFSLNDQIPELSDATVASLAEDRHGRIWLATETQGLIVYDPATAQHQQYVGPTLAGARRVMKLLRSHTGTIWLGTENSGLLEAQETTPASPGALPGLRFRAVAPRPARAEPLSIFSMSEDGHGQLWLSSFGEGMFCYDPAHPIAGLRRVPLQDIPGAHVNNPYFVQCDAGGAVWLGTTRGLLRYTPATGRQDFFGREEGFIGQETGINAVLAEPNGVLWAGTVAGLMRYTPAGAHPNRVPPRPQLTGFRLFMHDTVLLPNARLPHRLNYLTFDYGATSLTTPGRVRYQYRLAGFEQPWNGPSAARSATYTNLPPGDYQFEVRAANEDGLWSPQPAVFAFSVQPPWWRTWWAYLLYTSGFACIMYGVRAYTRDRERERADRQLERQALQHLQELDRVKTDFFTNVSHEFRTPLTLILGPAEVLATDPADPAVRRQGGLVLRNARKLLTLINQLLDLSKLEAGALHLALAPGDVAMAVRQLVSSFAVLADSRHIVLECQVPAQPVPLVFDAGKLDEILTNLVANALHFTPANGLVTVTVTEVPATAAAPNGIVSIAVQDTGPGIAAEDLPYLFDRFFQARSPGSEARPTGTGIGLALVRELTVLHGGTVAVASQPGVGSTFTVQLPHGLPIESVHEALPPIAGATTQGPAYPEEPSSHIFDKQGFDISAQSASERDLVLIIEDNDEVREFIRTTLAPAGYRLLLATTGDAGLALARAEVPDLVVSDVMMPGLDGYQVCAQLKADVATSHIPVVLLTAKSGPDAKLEGLETGADSFLAKPFNPRELRAQVRNLLALRRQVQAHFAAVAPAMPITAPLASLEPEQAAAHAAAAAGQLSLDQDFLRRVSESMLRHLADESFGVDELGADIGLSRTQVHRKLKALTGQSPGERLRTTRLNRALVLLQAQVGTVAEVAYQVGFGSPAAFSTAFSRQFGMPPSAVARQGAGVGEGVAKAGIVVDKIQ</sequence>
<dbReference type="InterPro" id="IPR005467">
    <property type="entry name" value="His_kinase_dom"/>
</dbReference>
<dbReference type="Pfam" id="PF02518">
    <property type="entry name" value="HATPase_c"/>
    <property type="match status" value="1"/>
</dbReference>
<dbReference type="SMART" id="SM00342">
    <property type="entry name" value="HTH_ARAC"/>
    <property type="match status" value="1"/>
</dbReference>
<dbReference type="InterPro" id="IPR003594">
    <property type="entry name" value="HATPase_dom"/>
</dbReference>
<accession>A0ABS0QD39</accession>
<organism evidence="12 13">
    <name type="scientific">Hymenobacter negativus</name>
    <dbReference type="NCBI Taxonomy" id="2795026"/>
    <lineage>
        <taxon>Bacteria</taxon>
        <taxon>Pseudomonadati</taxon>
        <taxon>Bacteroidota</taxon>
        <taxon>Cytophagia</taxon>
        <taxon>Cytophagales</taxon>
        <taxon>Hymenobacteraceae</taxon>
        <taxon>Hymenobacter</taxon>
    </lineage>
</organism>
<evidence type="ECO:0000313" key="12">
    <source>
        <dbReference type="EMBL" id="MBH8560588.1"/>
    </source>
</evidence>
<evidence type="ECO:0000256" key="4">
    <source>
        <dbReference type="ARBA" id="ARBA00023015"/>
    </source>
</evidence>
<dbReference type="InterPro" id="IPR011123">
    <property type="entry name" value="Y_Y_Y"/>
</dbReference>
<evidence type="ECO:0000259" key="11">
    <source>
        <dbReference type="PROSITE" id="PS50110"/>
    </source>
</evidence>
<dbReference type="InterPro" id="IPR013783">
    <property type="entry name" value="Ig-like_fold"/>
</dbReference>
<evidence type="ECO:0000256" key="1">
    <source>
        <dbReference type="ARBA" id="ARBA00000085"/>
    </source>
</evidence>
<dbReference type="SUPFAM" id="SSF55874">
    <property type="entry name" value="ATPase domain of HSP90 chaperone/DNA topoisomerase II/histidine kinase"/>
    <property type="match status" value="1"/>
</dbReference>
<dbReference type="SUPFAM" id="SSF47384">
    <property type="entry name" value="Homodimeric domain of signal transducing histidine kinase"/>
    <property type="match status" value="1"/>
</dbReference>